<keyword evidence="2" id="KW-1185">Reference proteome</keyword>
<accession>A0A0V0R6Y5</accession>
<name>A0A0V0R6Y5_PSEPJ</name>
<protein>
    <submittedName>
        <fullName evidence="1">Uncharacterized protein</fullName>
    </submittedName>
</protein>
<reference evidence="1 2" key="1">
    <citation type="journal article" date="2015" name="Sci. Rep.">
        <title>Genome of the facultative scuticociliatosis pathogen Pseudocohnilembus persalinus provides insight into its virulence through horizontal gene transfer.</title>
        <authorList>
            <person name="Xiong J."/>
            <person name="Wang G."/>
            <person name="Cheng J."/>
            <person name="Tian M."/>
            <person name="Pan X."/>
            <person name="Warren A."/>
            <person name="Jiang C."/>
            <person name="Yuan D."/>
            <person name="Miao W."/>
        </authorList>
    </citation>
    <scope>NUCLEOTIDE SEQUENCE [LARGE SCALE GENOMIC DNA]</scope>
    <source>
        <strain evidence="1">36N120E</strain>
    </source>
</reference>
<sequence length="171" mass="20120">MVEFNKRMQSSEIENQKQQQALKTNKVQGKILIQDHQKLQITNQIEKLVLQDKFTPIKDELVEACEIVDYAINKNIPVDAKYIYMIAPQIQLNYNYAQKQQYNEYLKYKKGLDDSQVKSSTIKVEDVYGTWGDSKEGRMGKTSQDQWKMQQQQGFDSQQSFTQNYMQISQE</sequence>
<comment type="caution">
    <text evidence="1">The sequence shown here is derived from an EMBL/GenBank/DDBJ whole genome shotgun (WGS) entry which is preliminary data.</text>
</comment>
<evidence type="ECO:0000313" key="2">
    <source>
        <dbReference type="Proteomes" id="UP000054937"/>
    </source>
</evidence>
<dbReference type="Proteomes" id="UP000054937">
    <property type="component" value="Unassembled WGS sequence"/>
</dbReference>
<organism evidence="1 2">
    <name type="scientific">Pseudocohnilembus persalinus</name>
    <name type="common">Ciliate</name>
    <dbReference type="NCBI Taxonomy" id="266149"/>
    <lineage>
        <taxon>Eukaryota</taxon>
        <taxon>Sar</taxon>
        <taxon>Alveolata</taxon>
        <taxon>Ciliophora</taxon>
        <taxon>Intramacronucleata</taxon>
        <taxon>Oligohymenophorea</taxon>
        <taxon>Scuticociliatia</taxon>
        <taxon>Philasterida</taxon>
        <taxon>Pseudocohnilembidae</taxon>
        <taxon>Pseudocohnilembus</taxon>
    </lineage>
</organism>
<dbReference type="InParanoid" id="A0A0V0R6Y5"/>
<gene>
    <name evidence="1" type="ORF">PPERSA_00457</name>
</gene>
<proteinExistence type="predicted"/>
<dbReference type="AlphaFoldDB" id="A0A0V0R6Y5"/>
<evidence type="ECO:0000313" key="1">
    <source>
        <dbReference type="EMBL" id="KRX10260.1"/>
    </source>
</evidence>
<dbReference type="EMBL" id="LDAU01000033">
    <property type="protein sequence ID" value="KRX10260.1"/>
    <property type="molecule type" value="Genomic_DNA"/>
</dbReference>